<dbReference type="EC" id="3.1.2.-" evidence="3"/>
<evidence type="ECO:0000313" key="6">
    <source>
        <dbReference type="Proteomes" id="UP001277471"/>
    </source>
</evidence>
<dbReference type="RefSeq" id="WP_035670011.1">
    <property type="nucleotide sequence ID" value="NZ_CP012914.1"/>
</dbReference>
<sequence>MTDPTRPDLYRFWIAEHVRFADLDALGHVNNNAIGVYFEQSRVSLVHDCGGFRGESPWTVVLARSIIDYKAELLFPASIRVGARVAKVGNTSVVLGAAIFDGDRCIAVQEAVCVIVDKDSHRPTPVPADLRDALARYV</sequence>
<accession>A0A0P0EUK3</accession>
<organism evidence="4 5">
    <name type="scientific">Azospirillum brasilense</name>
    <dbReference type="NCBI Taxonomy" id="192"/>
    <lineage>
        <taxon>Bacteria</taxon>
        <taxon>Pseudomonadati</taxon>
        <taxon>Pseudomonadota</taxon>
        <taxon>Alphaproteobacteria</taxon>
        <taxon>Rhodospirillales</taxon>
        <taxon>Azospirillaceae</taxon>
        <taxon>Azospirillum</taxon>
    </lineage>
</organism>
<name>A0A0P0EUK3_AZOBR</name>
<dbReference type="PANTHER" id="PTHR31793">
    <property type="entry name" value="4-HYDROXYBENZOYL-COA THIOESTERASE FAMILY MEMBER"/>
    <property type="match status" value="1"/>
</dbReference>
<keyword evidence="2 3" id="KW-0378">Hydrolase</keyword>
<dbReference type="SUPFAM" id="SSF54637">
    <property type="entry name" value="Thioesterase/thiol ester dehydrase-isomerase"/>
    <property type="match status" value="1"/>
</dbReference>
<dbReference type="KEGG" id="abf:AMK58_00955"/>
<dbReference type="Gene3D" id="3.10.129.10">
    <property type="entry name" value="Hotdog Thioesterase"/>
    <property type="match status" value="1"/>
</dbReference>
<dbReference type="GeneID" id="56449881"/>
<dbReference type="EMBL" id="CP032339">
    <property type="protein sequence ID" value="QCO09162.1"/>
    <property type="molecule type" value="Genomic_DNA"/>
</dbReference>
<dbReference type="InterPro" id="IPR029069">
    <property type="entry name" value="HotDog_dom_sf"/>
</dbReference>
<evidence type="ECO:0000313" key="5">
    <source>
        <dbReference type="Proteomes" id="UP000298774"/>
    </source>
</evidence>
<evidence type="ECO:0000256" key="2">
    <source>
        <dbReference type="ARBA" id="ARBA00022801"/>
    </source>
</evidence>
<dbReference type="InterPro" id="IPR050563">
    <property type="entry name" value="4-hydroxybenzoyl-CoA_TE"/>
</dbReference>
<keyword evidence="6" id="KW-1185">Reference proteome</keyword>
<dbReference type="Pfam" id="PF13279">
    <property type="entry name" value="4HBT_2"/>
    <property type="match status" value="1"/>
</dbReference>
<dbReference type="Proteomes" id="UP001277471">
    <property type="component" value="Unassembled WGS sequence"/>
</dbReference>
<evidence type="ECO:0000313" key="3">
    <source>
        <dbReference type="EMBL" id="MDX5952687.1"/>
    </source>
</evidence>
<dbReference type="Proteomes" id="UP000298774">
    <property type="component" value="Chromosome"/>
</dbReference>
<dbReference type="GO" id="GO:0047617">
    <property type="term" value="F:fatty acyl-CoA hydrolase activity"/>
    <property type="evidence" value="ECO:0007669"/>
    <property type="project" value="TreeGrafter"/>
</dbReference>
<gene>
    <name evidence="4" type="ORF">D3868_09020</name>
    <name evidence="3" type="ORF">SIM66_16025</name>
</gene>
<dbReference type="PANTHER" id="PTHR31793:SF27">
    <property type="entry name" value="NOVEL THIOESTERASE SUPERFAMILY DOMAIN AND SAPOSIN A-TYPE DOMAIN CONTAINING PROTEIN (0610012H03RIK)"/>
    <property type="match status" value="1"/>
</dbReference>
<dbReference type="CDD" id="cd00586">
    <property type="entry name" value="4HBT"/>
    <property type="match status" value="1"/>
</dbReference>
<evidence type="ECO:0000256" key="1">
    <source>
        <dbReference type="ARBA" id="ARBA00005953"/>
    </source>
</evidence>
<dbReference type="EMBL" id="JAWXYC010000004">
    <property type="protein sequence ID" value="MDX5952687.1"/>
    <property type="molecule type" value="Genomic_DNA"/>
</dbReference>
<comment type="similarity">
    <text evidence="1">Belongs to the 4-hydroxybenzoyl-CoA thioesterase family.</text>
</comment>
<evidence type="ECO:0000313" key="4">
    <source>
        <dbReference type="EMBL" id="QCO09162.1"/>
    </source>
</evidence>
<dbReference type="AlphaFoldDB" id="A0A0P0EUK3"/>
<proteinExistence type="inferred from homology"/>
<reference evidence="3 6" key="2">
    <citation type="submission" date="2023-11" db="EMBL/GenBank/DDBJ databases">
        <title>MicrobeMod: A computational toolkit for identifying prokaryotic methylation and restriction-modification with nanopore sequencing.</title>
        <authorList>
            <person name="Crits-Christoph A."/>
            <person name="Kang S.C."/>
            <person name="Lee H."/>
            <person name="Ostrov N."/>
        </authorList>
    </citation>
    <scope>NUCLEOTIDE SEQUENCE [LARGE SCALE GENOMIC DNA]</scope>
    <source>
        <strain evidence="3 6">ATCC 29145</strain>
    </source>
</reference>
<protein>
    <submittedName>
        <fullName evidence="4">Acyl-CoA thioesterase</fullName>
    </submittedName>
    <submittedName>
        <fullName evidence="3">Thioesterase family protein</fullName>
        <ecNumber evidence="3">3.1.2.-</ecNumber>
    </submittedName>
</protein>
<reference evidence="4 5" key="1">
    <citation type="submission" date="2018-09" db="EMBL/GenBank/DDBJ databases">
        <title>Whole genome based analysis of evolution and adaptive divergence in Indian and Brazilian strains of Azospirillum brasilense.</title>
        <authorList>
            <person name="Singh C."/>
            <person name="Tripathi A.K."/>
        </authorList>
    </citation>
    <scope>NUCLEOTIDE SEQUENCE [LARGE SCALE GENOMIC DNA]</scope>
    <source>
        <strain evidence="4 5">MTCC4038</strain>
    </source>
</reference>